<dbReference type="EMBL" id="VDMD01000002">
    <property type="protein sequence ID" value="TRM68379.1"/>
    <property type="molecule type" value="Genomic_DNA"/>
</dbReference>
<dbReference type="OrthoDB" id="3069722at2759"/>
<feature type="compositionally biased region" description="Low complexity" evidence="2">
    <location>
        <begin position="632"/>
        <end position="645"/>
    </location>
</feature>
<accession>A0A550CUB2</accession>
<feature type="compositionally biased region" description="Polar residues" evidence="2">
    <location>
        <begin position="875"/>
        <end position="889"/>
    </location>
</feature>
<feature type="compositionally biased region" description="Polar residues" evidence="2">
    <location>
        <begin position="464"/>
        <end position="477"/>
    </location>
</feature>
<feature type="coiled-coil region" evidence="1">
    <location>
        <begin position="80"/>
        <end position="114"/>
    </location>
</feature>
<feature type="compositionally biased region" description="Basic and acidic residues" evidence="2">
    <location>
        <begin position="832"/>
        <end position="860"/>
    </location>
</feature>
<feature type="compositionally biased region" description="Polar residues" evidence="2">
    <location>
        <begin position="736"/>
        <end position="749"/>
    </location>
</feature>
<sequence length="1131" mass="122129">MYKSSSELEGSRYDKPLRYDKKQYLGDSHGSTLPSVVRADKGKEHAHSHRRASAPLNKPQRKSRSRAHSTASGETLLLLLREQERDAHNARQLLRSAMDEVDASAARLADAERDRRALAQAQVAQQLQAQQATVQAQAGTTRAQHELQMYKLQLEAAQSEIKRAQNVVQMMQDQRDDAERAAAKARTVARRLKEEQIVVRAREQGRMEGYSEGVERARMLSEFAEDGREAIYYAIRSAGADPRLPGDGSAYIEEEVEDVPSRHTPSRSARSARSSASDTEATRPRDRTSPRSSKPPSETTTARRTSASASGSSSRSSRRTSVTSPPPVNYAPPSNPSSASVPVQVVPPTPPSPPRPVYNMPESRPVYNMPEPMTMPEPDVQENVPDAFSPQPIPIPPPKQYATRTADRSPRAPYVPRDSGVSFPQEEEPRRRRDSMSSAGGYPSGSRGQLYSAEKPARARRDSVSTTSSTPVYQGSSDNRRSRKDSASTSSDRYAYAQPPVSVMHARVPAADVDPYGLGKPDAERSSMRSSRSGVTGDIESELGRNHAVEATMMPYMPMPPPPQSYLQRQAAERPPSVPPQGAQATRARRDSQSSSSSAGYGGYRPPSVPYGQPPPMAYQQPPPRSAPTPPVYAQQYAQPQQPVYAPTPPASYAQPQASVYGQPPPATQPAAYGRPQVSAYGQPPAPIYGRGGSHRRTRSASDSPSSSTTGFSQFDLTTFPAPRGPLSVIPEDVNSLRSRSYESTPQESPRNDVYGSHATPQWRVQPPDEEEEESEEEEEERRQRASSRSSKSPMYGNRRNVADWAETSSESTPPVSTHQTSTPSELLTPEYRPRNQSREDVAADGRRRRGDSADSRRSTDSSSVNIVIEPPSRPTSISGGVSGGNSPIDNIGLLSPHAMPTAPVLQPQPPVQPFIPAMPVDSEPDDGRGDLPPWIRQQQAAAGPGSARQQAQGIYGQTRRAPSAPEPPVPVPGPHNRNNYTSSSSSGSETDSTETEEARRTSRASRPTTPSYAVAPQPPGFSYPSPLAGPGPSLPGTPGGQQRRMPSVYAAPAAPAMQQHPAQGRSGVRRASVSYATPGSAGVPVQGTPVMGPLDGGGAYGMARSTSESDGDVDPATMRNTLANAGSRRY</sequence>
<feature type="compositionally biased region" description="Pro residues" evidence="2">
    <location>
        <begin position="345"/>
        <end position="356"/>
    </location>
</feature>
<feature type="compositionally biased region" description="Acidic residues" evidence="2">
    <location>
        <begin position="768"/>
        <end position="780"/>
    </location>
</feature>
<feature type="coiled-coil region" evidence="1">
    <location>
        <begin position="140"/>
        <end position="195"/>
    </location>
</feature>
<dbReference type="STRING" id="97359.A0A550CUB2"/>
<feature type="compositionally biased region" description="Low complexity" evidence="2">
    <location>
        <begin position="1051"/>
        <end position="1064"/>
    </location>
</feature>
<feature type="region of interest" description="Disordered" evidence="2">
    <location>
        <begin position="256"/>
        <end position="1131"/>
    </location>
</feature>
<dbReference type="Proteomes" id="UP000320762">
    <property type="component" value="Unassembled WGS sequence"/>
</dbReference>
<evidence type="ECO:0000256" key="1">
    <source>
        <dbReference type="SAM" id="Coils"/>
    </source>
</evidence>
<name>A0A550CUB2_9AGAR</name>
<dbReference type="AlphaFoldDB" id="A0A550CUB2"/>
<organism evidence="3 4">
    <name type="scientific">Schizophyllum amplum</name>
    <dbReference type="NCBI Taxonomy" id="97359"/>
    <lineage>
        <taxon>Eukaryota</taxon>
        <taxon>Fungi</taxon>
        <taxon>Dikarya</taxon>
        <taxon>Basidiomycota</taxon>
        <taxon>Agaricomycotina</taxon>
        <taxon>Agaricomycetes</taxon>
        <taxon>Agaricomycetidae</taxon>
        <taxon>Agaricales</taxon>
        <taxon>Schizophyllaceae</taxon>
        <taxon>Schizophyllum</taxon>
    </lineage>
</organism>
<feature type="compositionally biased region" description="Basic and acidic residues" evidence="2">
    <location>
        <begin position="9"/>
        <end position="24"/>
    </location>
</feature>
<feature type="compositionally biased region" description="Basic and acidic residues" evidence="2">
    <location>
        <begin position="280"/>
        <end position="289"/>
    </location>
</feature>
<evidence type="ECO:0000313" key="4">
    <source>
        <dbReference type="Proteomes" id="UP000320762"/>
    </source>
</evidence>
<feature type="compositionally biased region" description="Pro residues" evidence="2">
    <location>
        <begin position="607"/>
        <end position="631"/>
    </location>
</feature>
<feature type="compositionally biased region" description="Pro residues" evidence="2">
    <location>
        <begin position="324"/>
        <end position="335"/>
    </location>
</feature>
<gene>
    <name evidence="3" type="ORF">BD626DRAFT_481530</name>
</gene>
<keyword evidence="4" id="KW-1185">Reference proteome</keyword>
<evidence type="ECO:0000313" key="3">
    <source>
        <dbReference type="EMBL" id="TRM68379.1"/>
    </source>
</evidence>
<feature type="compositionally biased region" description="Low complexity" evidence="2">
    <location>
        <begin position="982"/>
        <end position="991"/>
    </location>
</feature>
<feature type="compositionally biased region" description="Low complexity" evidence="2">
    <location>
        <begin position="701"/>
        <end position="713"/>
    </location>
</feature>
<reference evidence="3 4" key="1">
    <citation type="journal article" date="2019" name="New Phytol.">
        <title>Comparative genomics reveals unique wood-decay strategies and fruiting body development in the Schizophyllaceae.</title>
        <authorList>
            <person name="Almasi E."/>
            <person name="Sahu N."/>
            <person name="Krizsan K."/>
            <person name="Balint B."/>
            <person name="Kovacs G.M."/>
            <person name="Kiss B."/>
            <person name="Cseklye J."/>
            <person name="Drula E."/>
            <person name="Henrissat B."/>
            <person name="Nagy I."/>
            <person name="Chovatia M."/>
            <person name="Adam C."/>
            <person name="LaButti K."/>
            <person name="Lipzen A."/>
            <person name="Riley R."/>
            <person name="Grigoriev I.V."/>
            <person name="Nagy L.G."/>
        </authorList>
    </citation>
    <scope>NUCLEOTIDE SEQUENCE [LARGE SCALE GENOMIC DNA]</scope>
    <source>
        <strain evidence="3 4">NL-1724</strain>
    </source>
</reference>
<feature type="compositionally biased region" description="Pro residues" evidence="2">
    <location>
        <begin position="1017"/>
        <end position="1036"/>
    </location>
</feature>
<protein>
    <submittedName>
        <fullName evidence="3">Uncharacterized protein</fullName>
    </submittedName>
</protein>
<comment type="caution">
    <text evidence="3">The sequence shown here is derived from an EMBL/GenBank/DDBJ whole genome shotgun (WGS) entry which is preliminary data.</text>
</comment>
<feature type="compositionally biased region" description="Pro residues" evidence="2">
    <location>
        <begin position="965"/>
        <end position="974"/>
    </location>
</feature>
<feature type="region of interest" description="Disordered" evidence="2">
    <location>
        <begin position="1"/>
        <end position="73"/>
    </location>
</feature>
<evidence type="ECO:0000256" key="2">
    <source>
        <dbReference type="SAM" id="MobiDB-lite"/>
    </source>
</evidence>
<feature type="compositionally biased region" description="Low complexity" evidence="2">
    <location>
        <begin position="807"/>
        <end position="818"/>
    </location>
</feature>
<feature type="compositionally biased region" description="Low complexity" evidence="2">
    <location>
        <begin position="266"/>
        <end position="277"/>
    </location>
</feature>
<feature type="compositionally biased region" description="Low complexity" evidence="2">
    <location>
        <begin position="290"/>
        <end position="323"/>
    </location>
</feature>
<keyword evidence="1" id="KW-0175">Coiled coil</keyword>
<proteinExistence type="predicted"/>